<feature type="compositionally biased region" description="Low complexity" evidence="1">
    <location>
        <begin position="70"/>
        <end position="80"/>
    </location>
</feature>
<keyword evidence="2" id="KW-0732">Signal</keyword>
<proteinExistence type="predicted"/>
<reference evidence="3 4" key="1">
    <citation type="journal article" date="2018" name="New Phytol.">
        <title>Comparative genomics and transcriptomics depict ericoid mycorrhizal fungi as versatile saprotrophs and plant mutualists.</title>
        <authorList>
            <person name="Martino E."/>
            <person name="Morin E."/>
            <person name="Grelet G.A."/>
            <person name="Kuo A."/>
            <person name="Kohler A."/>
            <person name="Daghino S."/>
            <person name="Barry K.W."/>
            <person name="Cichocki N."/>
            <person name="Clum A."/>
            <person name="Dockter R.B."/>
            <person name="Hainaut M."/>
            <person name="Kuo R.C."/>
            <person name="LaButti K."/>
            <person name="Lindahl B.D."/>
            <person name="Lindquist E.A."/>
            <person name="Lipzen A."/>
            <person name="Khouja H.R."/>
            <person name="Magnuson J."/>
            <person name="Murat C."/>
            <person name="Ohm R.A."/>
            <person name="Singer S.W."/>
            <person name="Spatafora J.W."/>
            <person name="Wang M."/>
            <person name="Veneault-Fourrey C."/>
            <person name="Henrissat B."/>
            <person name="Grigoriev I.V."/>
            <person name="Martin F.M."/>
            <person name="Perotto S."/>
        </authorList>
    </citation>
    <scope>NUCLEOTIDE SEQUENCE [LARGE SCALE GENOMIC DNA]</scope>
    <source>
        <strain evidence="3 4">ATCC 22711</strain>
    </source>
</reference>
<feature type="region of interest" description="Disordered" evidence="1">
    <location>
        <begin position="153"/>
        <end position="178"/>
    </location>
</feature>
<evidence type="ECO:0000256" key="2">
    <source>
        <dbReference type="SAM" id="SignalP"/>
    </source>
</evidence>
<evidence type="ECO:0000313" key="4">
    <source>
        <dbReference type="Proteomes" id="UP000241818"/>
    </source>
</evidence>
<accession>A0A2T3AS61</accession>
<protein>
    <recommendedName>
        <fullName evidence="5">Secreted protein</fullName>
    </recommendedName>
</protein>
<dbReference type="InParanoid" id="A0A2T3AS61"/>
<dbReference type="RefSeq" id="XP_024717481.1">
    <property type="nucleotide sequence ID" value="XM_024867760.1"/>
</dbReference>
<evidence type="ECO:0000313" key="3">
    <source>
        <dbReference type="EMBL" id="PSS09183.1"/>
    </source>
</evidence>
<dbReference type="AlphaFoldDB" id="A0A2T3AS61"/>
<name>A0A2T3AS61_AMORE</name>
<evidence type="ECO:0008006" key="5">
    <source>
        <dbReference type="Google" id="ProtNLM"/>
    </source>
</evidence>
<dbReference type="Proteomes" id="UP000241818">
    <property type="component" value="Unassembled WGS sequence"/>
</dbReference>
<keyword evidence="4" id="KW-1185">Reference proteome</keyword>
<dbReference type="GeneID" id="36575841"/>
<organism evidence="3 4">
    <name type="scientific">Amorphotheca resinae ATCC 22711</name>
    <dbReference type="NCBI Taxonomy" id="857342"/>
    <lineage>
        <taxon>Eukaryota</taxon>
        <taxon>Fungi</taxon>
        <taxon>Dikarya</taxon>
        <taxon>Ascomycota</taxon>
        <taxon>Pezizomycotina</taxon>
        <taxon>Leotiomycetes</taxon>
        <taxon>Helotiales</taxon>
        <taxon>Amorphothecaceae</taxon>
        <taxon>Amorphotheca</taxon>
    </lineage>
</organism>
<sequence length="178" mass="20829">MSLHYLALLAAFWYALFATDCSPTRSHSEFEYQRDLFELLDLTHHNLYTSRDTAKTKTRAQRKQYESKTKSSSSQGPSISYRKTYLENPTRTESSPKMCIQHWIQYVCGHNKFVEDENCLGHHPTDHRCYGIGWRIQIHRPKPDRLCEECRKTPQQRWRRRPSQCNGGPENGHGAAEA</sequence>
<gene>
    <name evidence="3" type="ORF">M430DRAFT_45285</name>
</gene>
<feature type="signal peptide" evidence="2">
    <location>
        <begin position="1"/>
        <end position="18"/>
    </location>
</feature>
<feature type="region of interest" description="Disordered" evidence="1">
    <location>
        <begin position="52"/>
        <end position="81"/>
    </location>
</feature>
<dbReference type="EMBL" id="KZ679017">
    <property type="protein sequence ID" value="PSS09183.1"/>
    <property type="molecule type" value="Genomic_DNA"/>
</dbReference>
<feature type="chain" id="PRO_5015637841" description="Secreted protein" evidence="2">
    <location>
        <begin position="19"/>
        <end position="178"/>
    </location>
</feature>
<evidence type="ECO:0000256" key="1">
    <source>
        <dbReference type="SAM" id="MobiDB-lite"/>
    </source>
</evidence>